<comment type="catalytic activity">
    <reaction evidence="11 13">
        <text>hydrogencarbonate + L-glutamine + 2 ATP + H2O = carbamoyl phosphate + L-glutamate + 2 ADP + phosphate + 2 H(+)</text>
        <dbReference type="Rhea" id="RHEA:18633"/>
        <dbReference type="ChEBI" id="CHEBI:15377"/>
        <dbReference type="ChEBI" id="CHEBI:15378"/>
        <dbReference type="ChEBI" id="CHEBI:17544"/>
        <dbReference type="ChEBI" id="CHEBI:29985"/>
        <dbReference type="ChEBI" id="CHEBI:30616"/>
        <dbReference type="ChEBI" id="CHEBI:43474"/>
        <dbReference type="ChEBI" id="CHEBI:58228"/>
        <dbReference type="ChEBI" id="CHEBI:58359"/>
        <dbReference type="ChEBI" id="CHEBI:456216"/>
        <dbReference type="EC" id="6.3.5.5"/>
    </reaction>
</comment>
<dbReference type="GO" id="GO:0006541">
    <property type="term" value="P:glutamine metabolic process"/>
    <property type="evidence" value="ECO:0007669"/>
    <property type="project" value="InterPro"/>
</dbReference>
<evidence type="ECO:0000259" key="14">
    <source>
        <dbReference type="SMART" id="SM01097"/>
    </source>
</evidence>
<dbReference type="GO" id="GO:0004088">
    <property type="term" value="F:carbamoyl-phosphate synthase (glutamine-hydrolyzing) activity"/>
    <property type="evidence" value="ECO:0007669"/>
    <property type="project" value="UniProtKB-UniRule"/>
</dbReference>
<accession>A0A6M3ZMU5</accession>
<dbReference type="Gene3D" id="3.50.30.20">
    <property type="entry name" value="Carbamoyl-phosphate synthase small subunit, N-terminal domain"/>
    <property type="match status" value="1"/>
</dbReference>
<dbReference type="UniPathway" id="UPA00070">
    <property type="reaction ID" value="UER00115"/>
</dbReference>
<dbReference type="GO" id="GO:0006207">
    <property type="term" value="P:'de novo' pyrimidine nucleobase biosynthetic process"/>
    <property type="evidence" value="ECO:0007669"/>
    <property type="project" value="InterPro"/>
</dbReference>
<comment type="pathway">
    <text evidence="1 13">Pyrimidine metabolism; UMP biosynthesis via de novo pathway; (S)-dihydroorotate from bicarbonate: step 1/3.</text>
</comment>
<dbReference type="UniPathway" id="UPA00068">
    <property type="reaction ID" value="UER00171"/>
</dbReference>
<comment type="subunit">
    <text evidence="13">Composed of two chains; the small (or glutamine) chain promotes the hydrolysis of glutamine to ammonia, which is used by the large (or ammonia) chain to synthesize carbamoyl phosphate. Tetramer of heterodimers (alpha,beta)4.</text>
</comment>
<feature type="binding site" evidence="13">
    <location>
        <position position="320"/>
    </location>
    <ligand>
        <name>L-glutamine</name>
        <dbReference type="ChEBI" id="CHEBI:58359"/>
    </ligand>
</feature>
<evidence type="ECO:0000256" key="6">
    <source>
        <dbReference type="ARBA" id="ARBA00022605"/>
    </source>
</evidence>
<feature type="binding site" evidence="13">
    <location>
        <position position="318"/>
    </location>
    <ligand>
        <name>L-glutamine</name>
        <dbReference type="ChEBI" id="CHEBI:58359"/>
    </ligand>
</feature>
<evidence type="ECO:0000256" key="7">
    <source>
        <dbReference type="ARBA" id="ARBA00022741"/>
    </source>
</evidence>
<dbReference type="RefSeq" id="WP_017453626.1">
    <property type="nucleotide sequence ID" value="NZ_CP008956.1"/>
</dbReference>
<feature type="binding site" evidence="13">
    <location>
        <position position="280"/>
    </location>
    <ligand>
        <name>L-glutamine</name>
        <dbReference type="ChEBI" id="CHEBI:58359"/>
    </ligand>
</feature>
<keyword evidence="7 13" id="KW-0547">Nucleotide-binding</keyword>
<keyword evidence="4 13" id="KW-0055">Arginine biosynthesis</keyword>
<dbReference type="PROSITE" id="PS51273">
    <property type="entry name" value="GATASE_TYPE_1"/>
    <property type="match status" value="1"/>
</dbReference>
<dbReference type="GO" id="GO:0006526">
    <property type="term" value="P:L-arginine biosynthetic process"/>
    <property type="evidence" value="ECO:0007669"/>
    <property type="project" value="UniProtKB-UniRule"/>
</dbReference>
<evidence type="ECO:0000313" key="15">
    <source>
        <dbReference type="EMBL" id="QJP99963.1"/>
    </source>
</evidence>
<evidence type="ECO:0000256" key="3">
    <source>
        <dbReference type="ARBA" id="ARBA00007800"/>
    </source>
</evidence>
<dbReference type="Pfam" id="PF00117">
    <property type="entry name" value="GATase"/>
    <property type="match status" value="1"/>
</dbReference>
<dbReference type="InterPro" id="IPR029062">
    <property type="entry name" value="Class_I_gatase-like"/>
</dbReference>
<comment type="similarity">
    <text evidence="3 13">Belongs to the CarA family.</text>
</comment>
<evidence type="ECO:0000256" key="9">
    <source>
        <dbReference type="ARBA" id="ARBA00022962"/>
    </source>
</evidence>
<feature type="binding site" evidence="13">
    <location>
        <position position="54"/>
    </location>
    <ligand>
        <name>L-glutamine</name>
        <dbReference type="ChEBI" id="CHEBI:58359"/>
    </ligand>
</feature>
<feature type="binding site" evidence="13">
    <location>
        <position position="277"/>
    </location>
    <ligand>
        <name>L-glutamine</name>
        <dbReference type="ChEBI" id="CHEBI:58359"/>
    </ligand>
</feature>
<feature type="binding site" evidence="13">
    <location>
        <position position="321"/>
    </location>
    <ligand>
        <name>L-glutamine</name>
        <dbReference type="ChEBI" id="CHEBI:58359"/>
    </ligand>
</feature>
<keyword evidence="10 13" id="KW-0665">Pyrimidine biosynthesis</keyword>
<dbReference type="SMART" id="SM01097">
    <property type="entry name" value="CPSase_sm_chain"/>
    <property type="match status" value="1"/>
</dbReference>
<evidence type="ECO:0000313" key="16">
    <source>
        <dbReference type="Proteomes" id="UP000501648"/>
    </source>
</evidence>
<evidence type="ECO:0000256" key="12">
    <source>
        <dbReference type="ARBA" id="ARBA00049285"/>
    </source>
</evidence>
<dbReference type="FunFam" id="3.50.30.20:FF:000001">
    <property type="entry name" value="Carbamoyl-phosphate synthase small chain"/>
    <property type="match status" value="1"/>
</dbReference>
<dbReference type="PRINTS" id="PR00099">
    <property type="entry name" value="CPSGATASE"/>
</dbReference>
<dbReference type="PANTHER" id="PTHR43418:SF7">
    <property type="entry name" value="CARBAMOYL-PHOSPHATE SYNTHASE SMALL CHAIN"/>
    <property type="match status" value="1"/>
</dbReference>
<dbReference type="Proteomes" id="UP000501648">
    <property type="component" value="Chromosome"/>
</dbReference>
<keyword evidence="5 13" id="KW-0436">Ligase</keyword>
<evidence type="ECO:0000256" key="1">
    <source>
        <dbReference type="ARBA" id="ARBA00004812"/>
    </source>
</evidence>
<reference evidence="15 16" key="1">
    <citation type="journal article" date="2012" name="J. Bacteriol.">
        <title>Genome sequence of the pathogenic Herbaspirillum seropedicae strain Os34, isolated from rice roots.</title>
        <authorList>
            <person name="Ye W."/>
            <person name="Ye S."/>
            <person name="Liu J."/>
            <person name="Chang S."/>
            <person name="Chen M."/>
            <person name="Zhu B."/>
            <person name="Guo L."/>
            <person name="An Q."/>
        </authorList>
    </citation>
    <scope>NUCLEOTIDE SEQUENCE [LARGE SCALE GENOMIC DNA]</scope>
    <source>
        <strain evidence="15 16">Os34</strain>
    </source>
</reference>
<dbReference type="SUPFAM" id="SSF52317">
    <property type="entry name" value="Class I glutamine amidotransferase-like"/>
    <property type="match status" value="1"/>
</dbReference>
<sequence length="387" mass="41400">MLPLLSGPAIPAVLALADGSVFQGFSIGAAGNTTGEVVFNTAMTGYQEILTDPSYSRQIVTLTYPHIGNTGVNREDVEASQIHAAGLIIKDLPRLLSNFRSQQSLSDYLKEGNIVAIAGIDTRKLTRILREKGAQNGAIVAGDADIAAATAKALELARAFPGLAGMDLAKVVSTQKAYNWTETEWRLGRGYGQQITPKFHVVAFDYGVKYNILRMLAERGCKVTVLPAQATAAEALALNPDGIFLSNGPGDPEPCDYAIAASKELIERGIPTFGICLGHQIMALASGAKTLKMKFGHHGANHPVQDLDSKQVMITSQNHGFAVDQATLPANCRVTHVSLFDGSLQGFERTDKPAFCFQGHPEASPGPHDIAPLFDKFVAMMEKKQNA</sequence>
<dbReference type="NCBIfam" id="NF009475">
    <property type="entry name" value="PRK12838.1"/>
    <property type="match status" value="1"/>
</dbReference>
<dbReference type="PRINTS" id="PR00096">
    <property type="entry name" value="GATASE"/>
</dbReference>
<dbReference type="InterPro" id="IPR036480">
    <property type="entry name" value="CarbP_synth_ssu_N_sf"/>
</dbReference>
<evidence type="ECO:0000256" key="13">
    <source>
        <dbReference type="HAMAP-Rule" id="MF_01209"/>
    </source>
</evidence>
<dbReference type="FunFam" id="3.40.50.880:FF:000011">
    <property type="entry name" value="Carbamoyl-phosphate synthase small chain"/>
    <property type="match status" value="1"/>
</dbReference>
<feature type="binding site" evidence="13">
    <location>
        <position position="248"/>
    </location>
    <ligand>
        <name>L-glutamine</name>
        <dbReference type="ChEBI" id="CHEBI:58359"/>
    </ligand>
</feature>
<comment type="catalytic activity">
    <reaction evidence="12 13">
        <text>L-glutamine + H2O = L-glutamate + NH4(+)</text>
        <dbReference type="Rhea" id="RHEA:15889"/>
        <dbReference type="ChEBI" id="CHEBI:15377"/>
        <dbReference type="ChEBI" id="CHEBI:28938"/>
        <dbReference type="ChEBI" id="CHEBI:29985"/>
        <dbReference type="ChEBI" id="CHEBI:58359"/>
    </reaction>
</comment>
<feature type="active site" evidence="13">
    <location>
        <position position="360"/>
    </location>
</feature>
<evidence type="ECO:0000256" key="8">
    <source>
        <dbReference type="ARBA" id="ARBA00022840"/>
    </source>
</evidence>
<keyword evidence="8 13" id="KW-0067">ATP-binding</keyword>
<dbReference type="CDD" id="cd01744">
    <property type="entry name" value="GATase1_CPSase"/>
    <property type="match status" value="1"/>
</dbReference>
<dbReference type="HAMAP" id="MF_01209">
    <property type="entry name" value="CPSase_S_chain"/>
    <property type="match status" value="1"/>
</dbReference>
<proteinExistence type="inferred from homology"/>
<dbReference type="Pfam" id="PF00988">
    <property type="entry name" value="CPSase_sm_chain"/>
    <property type="match status" value="1"/>
</dbReference>
<feature type="active site" description="Nucleophile" evidence="13">
    <location>
        <position position="276"/>
    </location>
</feature>
<evidence type="ECO:0000256" key="11">
    <source>
        <dbReference type="ARBA" id="ARBA00048816"/>
    </source>
</evidence>
<dbReference type="InterPro" id="IPR017926">
    <property type="entry name" value="GATASE"/>
</dbReference>
<dbReference type="PANTHER" id="PTHR43418">
    <property type="entry name" value="MULTIFUNCTIONAL TRYPTOPHAN BIOSYNTHESIS PROTEIN-RELATED"/>
    <property type="match status" value="1"/>
</dbReference>
<feature type="active site" evidence="13">
    <location>
        <position position="362"/>
    </location>
</feature>
<evidence type="ECO:0000256" key="4">
    <source>
        <dbReference type="ARBA" id="ARBA00022571"/>
    </source>
</evidence>
<dbReference type="EMBL" id="CP008956">
    <property type="protein sequence ID" value="QJP99963.1"/>
    <property type="molecule type" value="Genomic_DNA"/>
</dbReference>
<dbReference type="Gene3D" id="3.40.50.880">
    <property type="match status" value="1"/>
</dbReference>
<dbReference type="AlphaFoldDB" id="A0A6M3ZMU5"/>
<keyword evidence="9 13" id="KW-0315">Glutamine amidotransferase</keyword>
<name>A0A6M3ZMU5_9BURK</name>
<keyword evidence="6 13" id="KW-0028">Amino-acid biosynthesis</keyword>
<dbReference type="GO" id="GO:0005524">
    <property type="term" value="F:ATP binding"/>
    <property type="evidence" value="ECO:0007669"/>
    <property type="project" value="UniProtKB-UniRule"/>
</dbReference>
<evidence type="ECO:0000256" key="10">
    <source>
        <dbReference type="ARBA" id="ARBA00022975"/>
    </source>
</evidence>
<protein>
    <recommendedName>
        <fullName evidence="13">Carbamoyl phosphate synthase small chain</fullName>
        <ecNumber evidence="13">6.3.5.5</ecNumber>
    </recommendedName>
    <alternativeName>
        <fullName evidence="13">Carbamoyl phosphate synthetase glutamine chain</fullName>
    </alternativeName>
</protein>
<dbReference type="InterPro" id="IPR035686">
    <property type="entry name" value="CPSase_GATase1"/>
</dbReference>
<dbReference type="InterPro" id="IPR006274">
    <property type="entry name" value="CarbamoylP_synth_ssu"/>
</dbReference>
<dbReference type="GO" id="GO:0044205">
    <property type="term" value="P:'de novo' UMP biosynthetic process"/>
    <property type="evidence" value="ECO:0007669"/>
    <property type="project" value="UniProtKB-UniRule"/>
</dbReference>
<dbReference type="InterPro" id="IPR050472">
    <property type="entry name" value="Anth_synth/Amidotransfase"/>
</dbReference>
<dbReference type="SUPFAM" id="SSF52021">
    <property type="entry name" value="Carbamoyl phosphate synthetase, small subunit N-terminal domain"/>
    <property type="match status" value="1"/>
</dbReference>
<feature type="domain" description="Carbamoyl-phosphate synthase small subunit N-terminal" evidence="14">
    <location>
        <begin position="10"/>
        <end position="140"/>
    </location>
</feature>
<evidence type="ECO:0000256" key="5">
    <source>
        <dbReference type="ARBA" id="ARBA00022598"/>
    </source>
</evidence>
<comment type="pathway">
    <text evidence="2 13">Amino-acid biosynthesis; L-arginine biosynthesis; carbamoyl phosphate from bicarbonate: step 1/1.</text>
</comment>
<feature type="region of interest" description="CPSase" evidence="13">
    <location>
        <begin position="1"/>
        <end position="199"/>
    </location>
</feature>
<comment type="function">
    <text evidence="13">Small subunit of the glutamine-dependent carbamoyl phosphate synthetase (CPSase). CPSase catalyzes the formation of carbamoyl phosphate from the ammonia moiety of glutamine, carbonate, and phosphate donated by ATP, constituting the first step of 2 biosynthetic pathways, one leading to arginine and/or urea and the other to pyrimidine nucleotides. The small subunit (glutamine amidotransferase) binds and cleaves glutamine to supply the large subunit with the substrate ammonia.</text>
</comment>
<gene>
    <name evidence="13" type="primary">carA</name>
    <name evidence="15" type="ORF">C798_06885</name>
</gene>
<evidence type="ECO:0000256" key="2">
    <source>
        <dbReference type="ARBA" id="ARBA00005077"/>
    </source>
</evidence>
<dbReference type="EC" id="6.3.5.5" evidence="13"/>
<organism evidence="15 16">
    <name type="scientific">Herbaspirillum rubrisubalbicans Os34</name>
    <dbReference type="NCBI Taxonomy" id="1235827"/>
    <lineage>
        <taxon>Bacteria</taxon>
        <taxon>Pseudomonadati</taxon>
        <taxon>Pseudomonadota</taxon>
        <taxon>Betaproteobacteria</taxon>
        <taxon>Burkholderiales</taxon>
        <taxon>Oxalobacteraceae</taxon>
        <taxon>Herbaspirillum</taxon>
    </lineage>
</organism>
<dbReference type="NCBIfam" id="TIGR01368">
    <property type="entry name" value="CPSaseIIsmall"/>
    <property type="match status" value="1"/>
</dbReference>
<feature type="binding site" evidence="13">
    <location>
        <position position="250"/>
    </location>
    <ligand>
        <name>L-glutamine</name>
        <dbReference type="ChEBI" id="CHEBI:58359"/>
    </ligand>
</feature>
<dbReference type="InterPro" id="IPR002474">
    <property type="entry name" value="CarbamoylP_synth_ssu_N"/>
</dbReference>